<keyword evidence="2" id="KW-0687">Ribonucleoprotein</keyword>
<dbReference type="EMBL" id="LXWW01000356">
    <property type="protein sequence ID" value="OAO13631.1"/>
    <property type="molecule type" value="Genomic_DNA"/>
</dbReference>
<dbReference type="GO" id="GO:0030515">
    <property type="term" value="F:snoRNA binding"/>
    <property type="evidence" value="ECO:0007669"/>
    <property type="project" value="TreeGrafter"/>
</dbReference>
<evidence type="ECO:0000313" key="3">
    <source>
        <dbReference type="Proteomes" id="UP000078348"/>
    </source>
</evidence>
<dbReference type="GO" id="GO:0034457">
    <property type="term" value="C:Mpp10 complex"/>
    <property type="evidence" value="ECO:0007669"/>
    <property type="project" value="UniProtKB-ARBA"/>
</dbReference>
<dbReference type="FunFam" id="3.40.50.10480:FF:000001">
    <property type="entry name" value="IMP4, U3 small nucleolar ribonucleoprotein"/>
    <property type="match status" value="1"/>
</dbReference>
<dbReference type="GO" id="GO:0032040">
    <property type="term" value="C:small-subunit processome"/>
    <property type="evidence" value="ECO:0007669"/>
    <property type="project" value="TreeGrafter"/>
</dbReference>
<dbReference type="Proteomes" id="UP000078348">
    <property type="component" value="Unassembled WGS sequence"/>
</dbReference>
<dbReference type="GO" id="GO:0042134">
    <property type="term" value="F:rRNA primary transcript binding"/>
    <property type="evidence" value="ECO:0007669"/>
    <property type="project" value="InterPro"/>
</dbReference>
<dbReference type="Gene3D" id="3.40.50.10480">
    <property type="entry name" value="Probable brix-domain ribosomal biogenesis protein"/>
    <property type="match status" value="1"/>
</dbReference>
<dbReference type="GO" id="GO:0006364">
    <property type="term" value="P:rRNA processing"/>
    <property type="evidence" value="ECO:0007669"/>
    <property type="project" value="InterPro"/>
</dbReference>
<dbReference type="OrthoDB" id="10253204at2759"/>
<dbReference type="InterPro" id="IPR044281">
    <property type="entry name" value="IMP4/RPF1"/>
</dbReference>
<dbReference type="AlphaFoldDB" id="A0A196SBD6"/>
<name>A0A196SBD6_BLAHN</name>
<dbReference type="SUPFAM" id="SSF52954">
    <property type="entry name" value="Class II aaRS ABD-related"/>
    <property type="match status" value="1"/>
</dbReference>
<protein>
    <submittedName>
        <fullName evidence="2">U3 small nucleolar ribonucleoprotein IMP4</fullName>
    </submittedName>
</protein>
<dbReference type="InterPro" id="IPR007109">
    <property type="entry name" value="Brix"/>
</dbReference>
<dbReference type="STRING" id="478820.A0A196SBD6"/>
<sequence>MLRRDIRLRKEYLYRKSLEGKQKEEYEKKQKIRDALASGKKVPTELRYEAEKLKHVVDMEDDKTKELKTHADDEYATAGIEDPKVCVTTSRDPSSRLKMFIKEIKLIIPNSQRVNRGASKLDELVKACRANDFTDIVIVNEHRGEPTSLIVCHLPYGPTAYFNISNTVMRHDIENVGTMSEAYPHLIFSNLTSKLGERITNILKHIFPVPRVDSKRVLTFANQGDFISFRHHTYTREDHKTISLTEVGPRFELRPYQIRLGTVDQDEAENEWVLHQYTNSSKKRKLLSAE</sequence>
<dbReference type="GO" id="GO:0042274">
    <property type="term" value="P:ribosomal small subunit biogenesis"/>
    <property type="evidence" value="ECO:0007669"/>
    <property type="project" value="UniProtKB-ARBA"/>
</dbReference>
<proteinExistence type="predicted"/>
<gene>
    <name evidence="2" type="ORF">AV274_4675</name>
</gene>
<comment type="caution">
    <text evidence="2">The sequence shown here is derived from an EMBL/GenBank/DDBJ whole genome shotgun (WGS) entry which is preliminary data.</text>
</comment>
<dbReference type="PANTHER" id="PTHR22734">
    <property type="entry name" value="U3 SMALL NUCLEOLAR RIBONUCLEOPROTEIN PROTEIN IMP4"/>
    <property type="match status" value="1"/>
</dbReference>
<dbReference type="PROSITE" id="PS50833">
    <property type="entry name" value="BRIX"/>
    <property type="match status" value="1"/>
</dbReference>
<accession>A0A196SBD6</accession>
<evidence type="ECO:0000313" key="2">
    <source>
        <dbReference type="EMBL" id="OAO13631.1"/>
    </source>
</evidence>
<evidence type="ECO:0000259" key="1">
    <source>
        <dbReference type="PROSITE" id="PS50833"/>
    </source>
</evidence>
<dbReference type="PANTHER" id="PTHR22734:SF2">
    <property type="entry name" value="U3 SMALL NUCLEOLAR RIBONUCLEOPROTEIN PROTEIN IMP4"/>
    <property type="match status" value="1"/>
</dbReference>
<keyword evidence="3" id="KW-1185">Reference proteome</keyword>
<reference evidence="2 3" key="1">
    <citation type="submission" date="2016-05" db="EMBL/GenBank/DDBJ databases">
        <title>Nuclear genome of Blastocystis sp. subtype 1 NandII.</title>
        <authorList>
            <person name="Gentekaki E."/>
            <person name="Curtis B."/>
            <person name="Stairs C."/>
            <person name="Eme L."/>
            <person name="Herman E."/>
            <person name="Klimes V."/>
            <person name="Arias M.C."/>
            <person name="Elias M."/>
            <person name="Hilliou F."/>
            <person name="Klute M."/>
            <person name="Malik S.-B."/>
            <person name="Pightling A."/>
            <person name="Rachubinski R."/>
            <person name="Salas D."/>
            <person name="Schlacht A."/>
            <person name="Suga H."/>
            <person name="Archibald J."/>
            <person name="Ball S.G."/>
            <person name="Clark G."/>
            <person name="Dacks J."/>
            <person name="Van Der Giezen M."/>
            <person name="Tsaousis A."/>
            <person name="Roger A."/>
        </authorList>
    </citation>
    <scope>NUCLEOTIDE SEQUENCE [LARGE SCALE GENOMIC DNA]</scope>
    <source>
        <strain evidence="3">ATCC 50177 / NandII</strain>
    </source>
</reference>
<organism evidence="2 3">
    <name type="scientific">Blastocystis sp. subtype 1 (strain ATCC 50177 / NandII)</name>
    <dbReference type="NCBI Taxonomy" id="478820"/>
    <lineage>
        <taxon>Eukaryota</taxon>
        <taxon>Sar</taxon>
        <taxon>Stramenopiles</taxon>
        <taxon>Bigyra</taxon>
        <taxon>Opalozoa</taxon>
        <taxon>Opalinata</taxon>
        <taxon>Blastocystidae</taxon>
        <taxon>Blastocystis</taxon>
    </lineage>
</organism>
<dbReference type="SMART" id="SM00879">
    <property type="entry name" value="Brix"/>
    <property type="match status" value="1"/>
</dbReference>
<dbReference type="Pfam" id="PF04427">
    <property type="entry name" value="Brix"/>
    <property type="match status" value="1"/>
</dbReference>
<dbReference type="GO" id="GO:0005654">
    <property type="term" value="C:nucleoplasm"/>
    <property type="evidence" value="ECO:0007669"/>
    <property type="project" value="UniProtKB-ARBA"/>
</dbReference>
<feature type="domain" description="Brix" evidence="1">
    <location>
        <begin position="83"/>
        <end position="264"/>
    </location>
</feature>